<dbReference type="InterPro" id="IPR000299">
    <property type="entry name" value="FERM_domain"/>
</dbReference>
<dbReference type="PANTHER" id="PTHR46900:SF2">
    <property type="entry name" value="TYROSINE-PROTEIN PHOSPHATASE NON-RECEPTOR TYPE 13"/>
    <property type="match status" value="1"/>
</dbReference>
<evidence type="ECO:0000259" key="3">
    <source>
        <dbReference type="PROSITE" id="PS50057"/>
    </source>
</evidence>
<dbReference type="SMART" id="SM00750">
    <property type="entry name" value="KIND"/>
    <property type="match status" value="1"/>
</dbReference>
<dbReference type="InterPro" id="IPR052074">
    <property type="entry name" value="NonRcpt_TyrProt_Phosphatase"/>
</dbReference>
<dbReference type="SMART" id="SM00228">
    <property type="entry name" value="PDZ"/>
    <property type="match status" value="3"/>
</dbReference>
<feature type="domain" description="KIND" evidence="5">
    <location>
        <begin position="6"/>
        <end position="203"/>
    </location>
</feature>
<protein>
    <submittedName>
        <fullName evidence="8">KIND domain-containing protein</fullName>
    </submittedName>
</protein>
<feature type="compositionally biased region" description="Polar residues" evidence="2">
    <location>
        <begin position="1250"/>
        <end position="1260"/>
    </location>
</feature>
<dbReference type="Pfam" id="PF09380">
    <property type="entry name" value="FERM_C"/>
    <property type="match status" value="1"/>
</dbReference>
<feature type="domain" description="PDZ" evidence="4">
    <location>
        <begin position="1282"/>
        <end position="1361"/>
    </location>
</feature>
<dbReference type="InterPro" id="IPR014352">
    <property type="entry name" value="FERM/acyl-CoA-bd_prot_sf"/>
</dbReference>
<feature type="domain" description="PDZ" evidence="4">
    <location>
        <begin position="1013"/>
        <end position="1096"/>
    </location>
</feature>
<dbReference type="SUPFAM" id="SSF50729">
    <property type="entry name" value="PH domain-like"/>
    <property type="match status" value="1"/>
</dbReference>
<feature type="compositionally biased region" description="Basic and acidic residues" evidence="2">
    <location>
        <begin position="385"/>
        <end position="394"/>
    </location>
</feature>
<dbReference type="PANTHER" id="PTHR46900">
    <property type="entry name" value="TYROSINE-PROTEIN PHOSPHATASE NON-RECEPTOR TYPE 13"/>
    <property type="match status" value="1"/>
</dbReference>
<dbReference type="InterPro" id="IPR019749">
    <property type="entry name" value="Band_41_domain"/>
</dbReference>
<evidence type="ECO:0000256" key="1">
    <source>
        <dbReference type="ARBA" id="ARBA00022737"/>
    </source>
</evidence>
<dbReference type="SMART" id="SM00295">
    <property type="entry name" value="B41"/>
    <property type="match status" value="1"/>
</dbReference>
<dbReference type="WBParaSite" id="EVEC_0000879101-mRNA-1">
    <property type="protein sequence ID" value="EVEC_0000879101-mRNA-1"/>
    <property type="gene ID" value="EVEC_0000879101"/>
</dbReference>
<feature type="compositionally biased region" description="Basic and acidic residues" evidence="2">
    <location>
        <begin position="436"/>
        <end position="472"/>
    </location>
</feature>
<dbReference type="Gene3D" id="2.30.42.10">
    <property type="match status" value="3"/>
</dbReference>
<dbReference type="Gene3D" id="2.30.29.30">
    <property type="entry name" value="Pleckstrin-homology domain (PH domain)/Phosphotyrosine-binding domain (PTB)"/>
    <property type="match status" value="1"/>
</dbReference>
<evidence type="ECO:0000313" key="8">
    <source>
        <dbReference type="WBParaSite" id="EVEC_0000879101-mRNA-1"/>
    </source>
</evidence>
<feature type="compositionally biased region" description="Low complexity" evidence="2">
    <location>
        <begin position="358"/>
        <end position="368"/>
    </location>
</feature>
<dbReference type="Gene3D" id="3.10.20.90">
    <property type="entry name" value="Phosphatidylinositol 3-kinase Catalytic Subunit, Chain A, domain 1"/>
    <property type="match status" value="1"/>
</dbReference>
<reference evidence="8" key="1">
    <citation type="submission" date="2017-02" db="UniProtKB">
        <authorList>
            <consortium name="WormBaseParasite"/>
        </authorList>
    </citation>
    <scope>IDENTIFICATION</scope>
</reference>
<keyword evidence="7" id="KW-1185">Reference proteome</keyword>
<feature type="compositionally biased region" description="Basic residues" evidence="2">
    <location>
        <begin position="527"/>
        <end position="540"/>
    </location>
</feature>
<feature type="compositionally biased region" description="Polar residues" evidence="2">
    <location>
        <begin position="506"/>
        <end position="517"/>
    </location>
</feature>
<dbReference type="STRING" id="51028.A0A0N4VDU5"/>
<accession>A0A0N4VDU5</accession>
<dbReference type="EMBL" id="UXUI01009348">
    <property type="protein sequence ID" value="VDD93524.1"/>
    <property type="molecule type" value="Genomic_DNA"/>
</dbReference>
<name>A0A0N4VDU5_ENTVE</name>
<dbReference type="SUPFAM" id="SSF54236">
    <property type="entry name" value="Ubiquitin-like"/>
    <property type="match status" value="1"/>
</dbReference>
<evidence type="ECO:0000259" key="4">
    <source>
        <dbReference type="PROSITE" id="PS50106"/>
    </source>
</evidence>
<feature type="compositionally biased region" description="Polar residues" evidence="2">
    <location>
        <begin position="1220"/>
        <end position="1234"/>
    </location>
</feature>
<dbReference type="InterPro" id="IPR035963">
    <property type="entry name" value="FERM_2"/>
</dbReference>
<feature type="domain" description="FERM" evidence="3">
    <location>
        <begin position="575"/>
        <end position="887"/>
    </location>
</feature>
<dbReference type="CDD" id="cd13187">
    <property type="entry name" value="FERM_C_PTPH13"/>
    <property type="match status" value="1"/>
</dbReference>
<evidence type="ECO:0000259" key="5">
    <source>
        <dbReference type="PROSITE" id="PS51377"/>
    </source>
</evidence>
<dbReference type="SUPFAM" id="SSF50156">
    <property type="entry name" value="PDZ domain-like"/>
    <property type="match status" value="3"/>
</dbReference>
<dbReference type="Proteomes" id="UP000274131">
    <property type="component" value="Unassembled WGS sequence"/>
</dbReference>
<dbReference type="SMART" id="SM01196">
    <property type="entry name" value="FERM_C"/>
    <property type="match status" value="1"/>
</dbReference>
<dbReference type="InterPro" id="IPR011019">
    <property type="entry name" value="KIND_dom"/>
</dbReference>
<gene>
    <name evidence="6" type="ORF">EVEC_LOCUS8275</name>
</gene>
<dbReference type="CDD" id="cd00136">
    <property type="entry name" value="PDZ_canonical"/>
    <property type="match status" value="2"/>
</dbReference>
<dbReference type="Pfam" id="PF00373">
    <property type="entry name" value="FERM_M"/>
    <property type="match status" value="1"/>
</dbReference>
<feature type="region of interest" description="Disordered" evidence="2">
    <location>
        <begin position="261"/>
        <end position="542"/>
    </location>
</feature>
<feature type="compositionally biased region" description="Basic and acidic residues" evidence="2">
    <location>
        <begin position="261"/>
        <end position="272"/>
    </location>
</feature>
<dbReference type="InterPro" id="IPR011993">
    <property type="entry name" value="PH-like_dom_sf"/>
</dbReference>
<keyword evidence="1" id="KW-0677">Repeat</keyword>
<dbReference type="InterPro" id="IPR018980">
    <property type="entry name" value="FERM_PH-like_C"/>
</dbReference>
<dbReference type="PROSITE" id="PS50057">
    <property type="entry name" value="FERM_3"/>
    <property type="match status" value="1"/>
</dbReference>
<feature type="region of interest" description="Disordered" evidence="2">
    <location>
        <begin position="1105"/>
        <end position="1135"/>
    </location>
</feature>
<dbReference type="InterPro" id="IPR036034">
    <property type="entry name" value="PDZ_sf"/>
</dbReference>
<evidence type="ECO:0000256" key="2">
    <source>
        <dbReference type="SAM" id="MobiDB-lite"/>
    </source>
</evidence>
<sequence length="1463" mass="162563">MGDIGVSISEILEVRGCALNDDELLALIIIGCEALAKAPRGVFSPAHVFVHTEGDLEIKIVTPSDVSQEYVPPELLEDSDVDAGAVHVYCLGEVVRFAGAATSENADLFSLLNVMTVNHVGTRPSITRLAQMAKNKLKIQNPKALLAEMYVLVMGEEGEDEDFDISSGEYVLDELGENGEMKQMTTSLHDMIGSPDFTSTKIEDNEKHIDSSKDVEKEWLKSSKYMDPFEEEDSLNLATLSGRDPFNKEFVEKLSGIEKVSKPEIQSEKEEASAQNKEQGKQKQRKLLIDASDMLMESPEVESLDENESGKPPRKKPLWSENAKQFHAFDYDDEDIVEYKEEEDEEENDKEEKKQDLSLEQLDQSLTLPQSSHVIPEGPLSPIKETNEQVDKAVEQPVSEPTSSDLSSLEENEVTEAVVAGSPESSSIPSVAPKQRLFEKNTSFEKRVPPKRESFESEISKSDKENEPDSSHVEAVVVEKNQPSMRTDHDEHPVKEAEKNEVTDDVPSSSTTQQFVRRNSLVPSRISGRKPSLRHARKKSKAEPEFVANMNAPLVRLKAPAMRKKKVTLHRVEQTVVVVELLNGKRVEVNCRSDAVAAEIADVVMRHVNFNENIFFGLTVIRDGEHFFFDDNQKIEKFAPTGWKSGRQHGYSSKAYTLHLRFRYYPASVQFIGTEVVLHELYLQLRRDILEDWLQPAEEIGHELAALALQAEFGDKVVPQTVDYFLLEHYLPRRYIGSSDEQQIRNSLSELHGRCKGMSNEEARSRFIDVCLRLPDYGAHFHRVFRSKPSSNLGNTPLGDPETGTAQWIAIMPRGIVQYEEQRGGRRSTVQHLWQDTQTLQFDKKQFVIVSDVHKPARSVFYTDHYTKSAYFVRFAASQHRFMMKMRHWSQTLQNEGTLRNRNIPDVGAEGTSTVSGKSSVKESRIASQSIKGVNDDSFSASKDDSVAKNTTDTSEKVDEMKPREQIIDMSLASQDRISEPNNNETMNASLCDRLEEASAEESLDSEDGRKFEVVLEKDHNLGLGLTLVDGNLNGVKGVYVKAVAERGPGKKNGITGGDRLLSVNGVSLIGKDRHETVELVRKSGTTVRLEIFRLESVSSALMPNKKKTENSPSHIRSASATSNGVATRSRTPPLARKNVNALKKRVRAVSDFGAVGDTLPDLKSEDVIANIRNNSRLKPLERFRSEEDEGRDLFRLPASAIYKFDSVDEENALLKTPSPRVTSSPSDESSLFFKSNRDRLNSAERSSQDTESPTRNLVSRQKEFDWSGDVSGSGDSSKAVLVQLQRNEAGSLGVQIASSGGSVYIKQLTANPALSHPEVKVGDRLIQVNGKKTENLTHQQVVDLLRNGGESVLLVLQHFEENGYLHSEDVTEKTIRVVLEKSSNGSLGLSLAKKTGYDGIFIRMIGSGSAADLDGTLLVGDKIWEVNGRSVAGCSPGAVVELLKGAANPVEIVVKRSINSSS</sequence>
<feature type="compositionally biased region" description="Polar residues" evidence="2">
    <location>
        <begin position="1111"/>
        <end position="1131"/>
    </location>
</feature>
<organism evidence="8">
    <name type="scientific">Enterobius vermicularis</name>
    <name type="common">Human pinworm</name>
    <dbReference type="NCBI Taxonomy" id="51028"/>
    <lineage>
        <taxon>Eukaryota</taxon>
        <taxon>Metazoa</taxon>
        <taxon>Ecdysozoa</taxon>
        <taxon>Nematoda</taxon>
        <taxon>Chromadorea</taxon>
        <taxon>Rhabditida</taxon>
        <taxon>Spirurina</taxon>
        <taxon>Oxyuridomorpha</taxon>
        <taxon>Oxyuroidea</taxon>
        <taxon>Oxyuridae</taxon>
        <taxon>Enterobius</taxon>
    </lineage>
</organism>
<dbReference type="InterPro" id="IPR019748">
    <property type="entry name" value="FERM_central"/>
</dbReference>
<feature type="compositionally biased region" description="Basic and acidic residues" evidence="2">
    <location>
        <begin position="954"/>
        <end position="963"/>
    </location>
</feature>
<reference evidence="6 7" key="2">
    <citation type="submission" date="2018-10" db="EMBL/GenBank/DDBJ databases">
        <authorList>
            <consortium name="Pathogen Informatics"/>
        </authorList>
    </citation>
    <scope>NUCLEOTIDE SEQUENCE [LARGE SCALE GENOMIC DNA]</scope>
</reference>
<evidence type="ECO:0000313" key="6">
    <source>
        <dbReference type="EMBL" id="VDD93524.1"/>
    </source>
</evidence>
<dbReference type="SUPFAM" id="SSF47031">
    <property type="entry name" value="Second domain of FERM"/>
    <property type="match status" value="1"/>
</dbReference>
<feature type="region of interest" description="Disordered" evidence="2">
    <location>
        <begin position="1215"/>
        <end position="1276"/>
    </location>
</feature>
<evidence type="ECO:0000313" key="7">
    <source>
        <dbReference type="Proteomes" id="UP000274131"/>
    </source>
</evidence>
<dbReference type="Pfam" id="PF00595">
    <property type="entry name" value="PDZ"/>
    <property type="match status" value="3"/>
</dbReference>
<proteinExistence type="predicted"/>
<dbReference type="Pfam" id="PF09379">
    <property type="entry name" value="FERM_N"/>
    <property type="match status" value="1"/>
</dbReference>
<dbReference type="PROSITE" id="PS00661">
    <property type="entry name" value="FERM_2"/>
    <property type="match status" value="1"/>
</dbReference>
<dbReference type="CDD" id="cd17101">
    <property type="entry name" value="FERM_F1_PTPN13_like"/>
    <property type="match status" value="1"/>
</dbReference>
<dbReference type="OrthoDB" id="165498at2759"/>
<dbReference type="PROSITE" id="PS50106">
    <property type="entry name" value="PDZ"/>
    <property type="match status" value="3"/>
</dbReference>
<feature type="compositionally biased region" description="Polar residues" evidence="2">
    <location>
        <begin position="926"/>
        <end position="941"/>
    </location>
</feature>
<feature type="compositionally biased region" description="Basic and acidic residues" evidence="2">
    <location>
        <begin position="486"/>
        <end position="502"/>
    </location>
</feature>
<feature type="compositionally biased region" description="Acidic residues" evidence="2">
    <location>
        <begin position="331"/>
        <end position="349"/>
    </location>
</feature>
<dbReference type="InterPro" id="IPR018979">
    <property type="entry name" value="FERM_N"/>
</dbReference>
<feature type="compositionally biased region" description="Basic and acidic residues" evidence="2">
    <location>
        <begin position="1236"/>
        <end position="1249"/>
    </location>
</feature>
<dbReference type="InterPro" id="IPR001478">
    <property type="entry name" value="PDZ"/>
</dbReference>
<dbReference type="InterPro" id="IPR029071">
    <property type="entry name" value="Ubiquitin-like_domsf"/>
</dbReference>
<feature type="region of interest" description="Disordered" evidence="2">
    <location>
        <begin position="901"/>
        <end position="963"/>
    </location>
</feature>
<dbReference type="PROSITE" id="PS51377">
    <property type="entry name" value="KIND"/>
    <property type="match status" value="1"/>
</dbReference>
<dbReference type="Gene3D" id="1.20.80.10">
    <property type="match status" value="1"/>
</dbReference>
<dbReference type="CDD" id="cd14473">
    <property type="entry name" value="FERM_B-lobe"/>
    <property type="match status" value="1"/>
</dbReference>
<dbReference type="InterPro" id="IPR019747">
    <property type="entry name" value="FERM_CS"/>
</dbReference>
<feature type="domain" description="PDZ" evidence="4">
    <location>
        <begin position="1377"/>
        <end position="1459"/>
    </location>
</feature>